<dbReference type="InterPro" id="IPR041698">
    <property type="entry name" value="Methyltransf_25"/>
</dbReference>
<dbReference type="Pfam" id="PF13649">
    <property type="entry name" value="Methyltransf_25"/>
    <property type="match status" value="1"/>
</dbReference>
<proteinExistence type="predicted"/>
<protein>
    <submittedName>
        <fullName evidence="2">Ubiquinone/menaquinone biosynthesis C-methylase UbiE</fullName>
    </submittedName>
</protein>
<dbReference type="PANTHER" id="PTHR43464:SF3">
    <property type="entry name" value="SAM-DEPENDENT METHYLTRANSFERASE"/>
    <property type="match status" value="1"/>
</dbReference>
<feature type="domain" description="Methyltransferase" evidence="1">
    <location>
        <begin position="77"/>
        <end position="170"/>
    </location>
</feature>
<sequence length="284" mass="30861">MRGVVARRQGVRARNAVDGAARRGYLTDLTSREGVSVDLPRSFVIRERDHRIHNPFTAGKLATLGRALRLRPGTTLLDLACGSGEMLCQWSRAHGVTGTGVDISTVFVDAARARAVELGVAGRVAFVHGDAATYTAEVEVDVAACVGATWIGGGVAGTIGLLERALRPGGLLLIGEPFWRVDPPDEATVTACHATAREDFHDLPGLVALFGSLGFDLVEMVLADEDSWDRYVAAQWLSVRRWLDAHPDDELAGELRAELDTAPLRYVRYQRPHLGWGVFALMRR</sequence>
<dbReference type="SUPFAM" id="SSF53335">
    <property type="entry name" value="S-adenosyl-L-methionine-dependent methyltransferases"/>
    <property type="match status" value="1"/>
</dbReference>
<reference evidence="2 3" key="1">
    <citation type="submission" date="2016-06" db="EMBL/GenBank/DDBJ databases">
        <authorList>
            <person name="Kjaerup R.B."/>
            <person name="Dalgaard T.S."/>
            <person name="Juul-Madsen H.R."/>
        </authorList>
    </citation>
    <scope>NUCLEOTIDE SEQUENCE [LARGE SCALE GENOMIC DNA]</scope>
    <source>
        <strain evidence="2 3">DSM 45626</strain>
    </source>
</reference>
<dbReference type="CDD" id="cd02440">
    <property type="entry name" value="AdoMet_MTases"/>
    <property type="match status" value="1"/>
</dbReference>
<gene>
    <name evidence="2" type="ORF">GA0070558_13020</name>
</gene>
<accession>A0A1C4XUN5</accession>
<dbReference type="GO" id="GO:0008168">
    <property type="term" value="F:methyltransferase activity"/>
    <property type="evidence" value="ECO:0007669"/>
    <property type="project" value="UniProtKB-KW"/>
</dbReference>
<keyword evidence="2" id="KW-0830">Ubiquinone</keyword>
<dbReference type="GO" id="GO:0032259">
    <property type="term" value="P:methylation"/>
    <property type="evidence" value="ECO:0007669"/>
    <property type="project" value="UniProtKB-KW"/>
</dbReference>
<dbReference type="Gene3D" id="3.40.50.150">
    <property type="entry name" value="Vaccinia Virus protein VP39"/>
    <property type="match status" value="1"/>
</dbReference>
<dbReference type="Proteomes" id="UP000199375">
    <property type="component" value="Unassembled WGS sequence"/>
</dbReference>
<evidence type="ECO:0000313" key="3">
    <source>
        <dbReference type="Proteomes" id="UP000199375"/>
    </source>
</evidence>
<dbReference type="AlphaFoldDB" id="A0A1C4XUN5"/>
<dbReference type="PANTHER" id="PTHR43464">
    <property type="entry name" value="METHYLTRANSFERASE"/>
    <property type="match status" value="1"/>
</dbReference>
<dbReference type="EMBL" id="FMCW01000030">
    <property type="protein sequence ID" value="SCF12174.1"/>
    <property type="molecule type" value="Genomic_DNA"/>
</dbReference>
<name>A0A1C4XUN5_9ACTN</name>
<keyword evidence="2" id="KW-0489">Methyltransferase</keyword>
<dbReference type="InterPro" id="IPR017031">
    <property type="entry name" value="Pre_MeTrfase_YjhP"/>
</dbReference>
<keyword evidence="2" id="KW-0808">Transferase</keyword>
<evidence type="ECO:0000313" key="2">
    <source>
        <dbReference type="EMBL" id="SCF12174.1"/>
    </source>
</evidence>
<evidence type="ECO:0000259" key="1">
    <source>
        <dbReference type="Pfam" id="PF13649"/>
    </source>
</evidence>
<organism evidence="2 3">
    <name type="scientific">Micromonospora haikouensis</name>
    <dbReference type="NCBI Taxonomy" id="686309"/>
    <lineage>
        <taxon>Bacteria</taxon>
        <taxon>Bacillati</taxon>
        <taxon>Actinomycetota</taxon>
        <taxon>Actinomycetes</taxon>
        <taxon>Micromonosporales</taxon>
        <taxon>Micromonosporaceae</taxon>
        <taxon>Micromonospora</taxon>
    </lineage>
</organism>
<dbReference type="PIRSF" id="PIRSF034653">
    <property type="entry name" value="Mtase_yjhp_prd"/>
    <property type="match status" value="1"/>
</dbReference>
<dbReference type="InterPro" id="IPR029063">
    <property type="entry name" value="SAM-dependent_MTases_sf"/>
</dbReference>